<dbReference type="PROSITE" id="PS50158">
    <property type="entry name" value="ZF_CCHC"/>
    <property type="match status" value="1"/>
</dbReference>
<evidence type="ECO:0000256" key="3">
    <source>
        <dbReference type="SAM" id="MobiDB-lite"/>
    </source>
</evidence>
<dbReference type="Pfam" id="PF00098">
    <property type="entry name" value="zf-CCHC"/>
    <property type="match status" value="1"/>
</dbReference>
<dbReference type="SUPFAM" id="SSF57756">
    <property type="entry name" value="Retrovirus zinc finger-like domains"/>
    <property type="match status" value="1"/>
</dbReference>
<dbReference type="EMBL" id="AVOT02017614">
    <property type="protein sequence ID" value="MBW0503876.1"/>
    <property type="molecule type" value="Genomic_DNA"/>
</dbReference>
<dbReference type="Proteomes" id="UP000765509">
    <property type="component" value="Unassembled WGS sequence"/>
</dbReference>
<feature type="compositionally biased region" description="Basic and acidic residues" evidence="3">
    <location>
        <begin position="33"/>
        <end position="47"/>
    </location>
</feature>
<evidence type="ECO:0000259" key="4">
    <source>
        <dbReference type="PROSITE" id="PS50158"/>
    </source>
</evidence>
<gene>
    <name evidence="5" type="ORF">O181_043591</name>
</gene>
<dbReference type="InterPro" id="IPR036875">
    <property type="entry name" value="Znf_CCHC_sf"/>
</dbReference>
<keyword evidence="1" id="KW-0507">mRNA processing</keyword>
<feature type="compositionally biased region" description="Polar residues" evidence="3">
    <location>
        <begin position="19"/>
        <end position="29"/>
    </location>
</feature>
<evidence type="ECO:0000313" key="5">
    <source>
        <dbReference type="EMBL" id="MBW0503876.1"/>
    </source>
</evidence>
<accession>A0A9Q3HG45</accession>
<feature type="domain" description="CCHC-type" evidence="4">
    <location>
        <begin position="699"/>
        <end position="714"/>
    </location>
</feature>
<proteinExistence type="predicted"/>
<sequence>MKPSFSCFISVEDKLIPLESQSQANTPVTPSEPEGRKGKGKRHSEGLIKAKKWTPIATQKSRKPQDSAAIKGKPTLITCTGKITSINPVVTSKGKLPKSEDNKFVQGTVKENLASKGTSQRTENVCPEPEDLKEDTLDTVVDGKTTSEIISTLPFTLQLNGDLKPEDWKDMDQVLQLHQLLKDLFQWSMDNKRFNLAFHWAELGASFQKICLKEIYFKDLMIITKGWNPTRKRTVNPDKAYSDSFRLTRSRPNKLSSGFTPFRHQQINDQESPLFTIPGGFQEKKRIQGEKQDLFQPKAERIRPHDPEVVGFGERSAQEPEVVVNHSRISSPSNRNITPTQTEHNIVTSESNINSDTLWLQMSQYAEQSAKQFAELEASHERMKKLQASMEKIVKNLQEGHAQLSKASEETNKRLNLVFEEQHHSKRDRDCLDQDINKLFNVYHSLKPQPQGQVMENPYQPDDIKPDAMLMNKARSPSQYQDGDGMSYSEKEALKQLPEASSWPKFSGSGEYDHMELIDYIDGLFIDVPSIPDYWITARLNTAFKGHASIWYTEMKEIHGRRNWPWWKSQIIQKYSNGTWIWKKTMSFENDKYSVDKDPYEWCLRLKAIDPQMNLQMRNHKPLTQLPGEVEHTVKCRCNQNCTLDDIANTLQDIRKRTNIGKFIPYKSGGVIEKQPFRVESKDQPKEMVAGGAKKRNSCHNCGSTDHYANNCPKSKKRVYAIEKFPEEESPTEDSESVSG</sequence>
<organism evidence="5 6">
    <name type="scientific">Austropuccinia psidii MF-1</name>
    <dbReference type="NCBI Taxonomy" id="1389203"/>
    <lineage>
        <taxon>Eukaryota</taxon>
        <taxon>Fungi</taxon>
        <taxon>Dikarya</taxon>
        <taxon>Basidiomycota</taxon>
        <taxon>Pucciniomycotina</taxon>
        <taxon>Pucciniomycetes</taxon>
        <taxon>Pucciniales</taxon>
        <taxon>Sphaerophragmiaceae</taxon>
        <taxon>Austropuccinia</taxon>
    </lineage>
</organism>
<feature type="region of interest" description="Disordered" evidence="3">
    <location>
        <begin position="18"/>
        <end position="47"/>
    </location>
</feature>
<dbReference type="GO" id="GO:0006397">
    <property type="term" value="P:mRNA processing"/>
    <property type="evidence" value="ECO:0007669"/>
    <property type="project" value="UniProtKB-KW"/>
</dbReference>
<comment type="caution">
    <text evidence="5">The sequence shown here is derived from an EMBL/GenBank/DDBJ whole genome shotgun (WGS) entry which is preliminary data.</text>
</comment>
<dbReference type="Gene3D" id="4.10.60.10">
    <property type="entry name" value="Zinc finger, CCHC-type"/>
    <property type="match status" value="1"/>
</dbReference>
<keyword evidence="2" id="KW-0863">Zinc-finger</keyword>
<evidence type="ECO:0000256" key="2">
    <source>
        <dbReference type="PROSITE-ProRule" id="PRU00047"/>
    </source>
</evidence>
<keyword evidence="2" id="KW-0862">Zinc</keyword>
<evidence type="ECO:0000313" key="6">
    <source>
        <dbReference type="Proteomes" id="UP000765509"/>
    </source>
</evidence>
<dbReference type="OrthoDB" id="2507294at2759"/>
<dbReference type="SMART" id="SM00343">
    <property type="entry name" value="ZnF_C2HC"/>
    <property type="match status" value="1"/>
</dbReference>
<keyword evidence="2" id="KW-0479">Metal-binding</keyword>
<protein>
    <recommendedName>
        <fullName evidence="4">CCHC-type domain-containing protein</fullName>
    </recommendedName>
</protein>
<reference evidence="5" key="1">
    <citation type="submission" date="2021-03" db="EMBL/GenBank/DDBJ databases">
        <title>Draft genome sequence of rust myrtle Austropuccinia psidii MF-1, a brazilian biotype.</title>
        <authorList>
            <person name="Quecine M.C."/>
            <person name="Pachon D.M.R."/>
            <person name="Bonatelli M.L."/>
            <person name="Correr F.H."/>
            <person name="Franceschini L.M."/>
            <person name="Leite T.F."/>
            <person name="Margarido G.R.A."/>
            <person name="Almeida C.A."/>
            <person name="Ferrarezi J.A."/>
            <person name="Labate C.A."/>
        </authorList>
    </citation>
    <scope>NUCLEOTIDE SEQUENCE</scope>
    <source>
        <strain evidence="5">MF-1</strain>
    </source>
</reference>
<name>A0A9Q3HG45_9BASI</name>
<dbReference type="InterPro" id="IPR001878">
    <property type="entry name" value="Znf_CCHC"/>
</dbReference>
<keyword evidence="6" id="KW-1185">Reference proteome</keyword>
<dbReference type="AlphaFoldDB" id="A0A9Q3HG45"/>
<evidence type="ECO:0000256" key="1">
    <source>
        <dbReference type="ARBA" id="ARBA00022664"/>
    </source>
</evidence>
<dbReference type="GO" id="GO:0008270">
    <property type="term" value="F:zinc ion binding"/>
    <property type="evidence" value="ECO:0007669"/>
    <property type="project" value="UniProtKB-KW"/>
</dbReference>
<dbReference type="GO" id="GO:0003676">
    <property type="term" value="F:nucleic acid binding"/>
    <property type="evidence" value="ECO:0007669"/>
    <property type="project" value="InterPro"/>
</dbReference>